<organism evidence="1 2">
    <name type="scientific">Diphasiastrum complanatum</name>
    <name type="common">Issler's clubmoss</name>
    <name type="synonym">Lycopodium complanatum</name>
    <dbReference type="NCBI Taxonomy" id="34168"/>
    <lineage>
        <taxon>Eukaryota</taxon>
        <taxon>Viridiplantae</taxon>
        <taxon>Streptophyta</taxon>
        <taxon>Embryophyta</taxon>
        <taxon>Tracheophyta</taxon>
        <taxon>Lycopodiopsida</taxon>
        <taxon>Lycopodiales</taxon>
        <taxon>Lycopodiaceae</taxon>
        <taxon>Lycopodioideae</taxon>
        <taxon>Diphasiastrum</taxon>
    </lineage>
</organism>
<sequence>MNYTSQKQENKNGKIDRNFDQMVWLEVMRGCQLVQEVEQKLKLAPPGSLGKYSCTNSGMIRTTVIGAAAAIVTSFSNVLTFLNSTPSGVLQLPEEGTDHLGSVFGGELQPNCLPSNSSSPMSSTRTFDSTNSGTSPPYPQPTEQLGGFLHPSPPLCYTPTPPQSPRSTTTPAKKRSIPYPKPRSVDLGCSTSIRNLDVTADLRARLDVEKNNVAEVSMQGRSKLNVGSATGEHIPISKRRKYMPKWTVKVPGIKNEQGSTEVAPVDGFTWRKYGQKDILGSRHPRSYYRCTRKTELGCPAIKYVQKSDDDPPVFHVTYKGEHICQFTRSYGLQSYSYPIGSLQEPQSSIPVSSSCLTLSGCGSLHVGQFGPTSSTKNVQLGGQFVSSPLLRNSTENVLSENLVFGPTARFPVPEMASTQKFGLGNNFSNVPFKPKDFIGPMNPRSGDDSLLLDGFHQPKLTISQAQSCRSKQNENIKLTHGDIKIVEADEVDKFVRSTSNSLSRDTRKASKQNVKQLINHLSLDDIRAYDSSGHSITFESSGELFSPTASEVVSNTVTLEFHQRSFHDPKLKTSLRDTTVEGRPPTSESEISEVVAENVPSCKFDLDFVLDSPCSHQQMLDLQSFLFES</sequence>
<protein>
    <submittedName>
        <fullName evidence="1">Uncharacterized protein</fullName>
    </submittedName>
</protein>
<dbReference type="Proteomes" id="UP001162992">
    <property type="component" value="Chromosome 5"/>
</dbReference>
<dbReference type="EMBL" id="CM055096">
    <property type="protein sequence ID" value="KAJ7557551.1"/>
    <property type="molecule type" value="Genomic_DNA"/>
</dbReference>
<proteinExistence type="predicted"/>
<comment type="caution">
    <text evidence="1">The sequence shown here is derived from an EMBL/GenBank/DDBJ whole genome shotgun (WGS) entry which is preliminary data.</text>
</comment>
<evidence type="ECO:0000313" key="2">
    <source>
        <dbReference type="Proteomes" id="UP001162992"/>
    </source>
</evidence>
<reference evidence="2" key="1">
    <citation type="journal article" date="2024" name="Proc. Natl. Acad. Sci. U.S.A.">
        <title>Extraordinary preservation of gene collinearity over three hundred million years revealed in homosporous lycophytes.</title>
        <authorList>
            <person name="Li C."/>
            <person name="Wickell D."/>
            <person name="Kuo L.Y."/>
            <person name="Chen X."/>
            <person name="Nie B."/>
            <person name="Liao X."/>
            <person name="Peng D."/>
            <person name="Ji J."/>
            <person name="Jenkins J."/>
            <person name="Williams M."/>
            <person name="Shu S."/>
            <person name="Plott C."/>
            <person name="Barry K."/>
            <person name="Rajasekar S."/>
            <person name="Grimwood J."/>
            <person name="Han X."/>
            <person name="Sun S."/>
            <person name="Hou Z."/>
            <person name="He W."/>
            <person name="Dai G."/>
            <person name="Sun C."/>
            <person name="Schmutz J."/>
            <person name="Leebens-Mack J.H."/>
            <person name="Li F.W."/>
            <person name="Wang L."/>
        </authorList>
    </citation>
    <scope>NUCLEOTIDE SEQUENCE [LARGE SCALE GENOMIC DNA]</scope>
    <source>
        <strain evidence="2">cv. PW_Plant_1</strain>
    </source>
</reference>
<evidence type="ECO:0000313" key="1">
    <source>
        <dbReference type="EMBL" id="KAJ7557551.1"/>
    </source>
</evidence>
<gene>
    <name evidence="1" type="ORF">O6H91_05G131900</name>
</gene>
<accession>A0ACC2DTF3</accession>
<keyword evidence="2" id="KW-1185">Reference proteome</keyword>
<name>A0ACC2DTF3_DIPCM</name>